<dbReference type="AlphaFoldDB" id="A0A3Q9ISI0"/>
<dbReference type="EMBL" id="CP032819">
    <property type="protein sequence ID" value="AZS31610.1"/>
    <property type="molecule type" value="Genomic_DNA"/>
</dbReference>
<dbReference type="Proteomes" id="UP000270673">
    <property type="component" value="Chromosome"/>
</dbReference>
<gene>
    <name evidence="1" type="ORF">D8S85_20015</name>
</gene>
<dbReference type="CDD" id="cd12797">
    <property type="entry name" value="M23_peptidase"/>
    <property type="match status" value="1"/>
</dbReference>
<protein>
    <submittedName>
        <fullName evidence="1">M23 family metallopeptidase</fullName>
    </submittedName>
</protein>
<sequence length="251" mass="29202">MILPAIEDKIVRRPGLNVPKTHYIPNDKKSAFWDDFYTSVAKTISFKAPVPNFEKLINPYFGRFGMRWHPVIGSPHYFHIGIDINSPETTPFNPIEKGLLDYSGYANINGNYIVIRHPHIITEDGFVLHSLYMHCKTVNVEFSCFQKFLRRFICTDIPLSNLAIGQHEIIGLIGSSGHKFKYTPHLHLQLEFIAMKKNIRVAVDPIRMYGHESSDNLSASLNNMDDFKLFYKENFHELSEWRKFFETYITE</sequence>
<evidence type="ECO:0000313" key="1">
    <source>
        <dbReference type="EMBL" id="AZS31610.1"/>
    </source>
</evidence>
<dbReference type="Gene3D" id="2.70.70.10">
    <property type="entry name" value="Glucose Permease (Domain IIA)"/>
    <property type="match status" value="1"/>
</dbReference>
<name>A0A3Q9ISI0_9BACT</name>
<reference evidence="1 2" key="1">
    <citation type="submission" date="2018-10" db="EMBL/GenBank/DDBJ databases">
        <title>Butyricimonas faecalis sp. nov., isolated from human faeces and emended description of the genus Butyricimonas.</title>
        <authorList>
            <person name="Le Roy T."/>
            <person name="Van der Smissen P."/>
            <person name="Paquot A."/>
            <person name="Delzenne N."/>
            <person name="Muccioli G."/>
            <person name="Collet J.-F."/>
            <person name="Cani P.D."/>
        </authorList>
    </citation>
    <scope>NUCLEOTIDE SEQUENCE [LARGE SCALE GENOMIC DNA]</scope>
    <source>
        <strain evidence="1 2">H184</strain>
    </source>
</reference>
<keyword evidence="2" id="KW-1185">Reference proteome</keyword>
<dbReference type="InterPro" id="IPR011055">
    <property type="entry name" value="Dup_hybrid_motif"/>
</dbReference>
<evidence type="ECO:0000313" key="2">
    <source>
        <dbReference type="Proteomes" id="UP000270673"/>
    </source>
</evidence>
<dbReference type="SUPFAM" id="SSF51261">
    <property type="entry name" value="Duplicated hybrid motif"/>
    <property type="match status" value="1"/>
</dbReference>
<dbReference type="PANTHER" id="PTHR21666:SF270">
    <property type="entry name" value="MUREIN HYDROLASE ACTIVATOR ENVC"/>
    <property type="match status" value="1"/>
</dbReference>
<dbReference type="GO" id="GO:0004222">
    <property type="term" value="F:metalloendopeptidase activity"/>
    <property type="evidence" value="ECO:0007669"/>
    <property type="project" value="TreeGrafter"/>
</dbReference>
<organism evidence="1 2">
    <name type="scientific">Butyricimonas faecalis</name>
    <dbReference type="NCBI Taxonomy" id="2093856"/>
    <lineage>
        <taxon>Bacteria</taxon>
        <taxon>Pseudomonadati</taxon>
        <taxon>Bacteroidota</taxon>
        <taxon>Bacteroidia</taxon>
        <taxon>Bacteroidales</taxon>
        <taxon>Odoribacteraceae</taxon>
        <taxon>Butyricimonas</taxon>
    </lineage>
</organism>
<dbReference type="OrthoDB" id="9810477at2"/>
<proteinExistence type="predicted"/>
<dbReference type="PANTHER" id="PTHR21666">
    <property type="entry name" value="PEPTIDASE-RELATED"/>
    <property type="match status" value="1"/>
</dbReference>
<dbReference type="InterPro" id="IPR050570">
    <property type="entry name" value="Cell_wall_metabolism_enzyme"/>
</dbReference>
<dbReference type="RefSeq" id="WP_106624041.1">
    <property type="nucleotide sequence ID" value="NZ_CP032819.1"/>
</dbReference>
<dbReference type="KEGG" id="buy:D8S85_20015"/>
<accession>A0A3Q9ISI0</accession>